<comment type="subcellular location">
    <subcellularLocation>
        <location evidence="1">Membrane</location>
        <topology evidence="1">Multi-pass membrane protein</topology>
    </subcellularLocation>
</comment>
<evidence type="ECO:0000256" key="3">
    <source>
        <dbReference type="ARBA" id="ARBA00022989"/>
    </source>
</evidence>
<evidence type="ECO:0000256" key="4">
    <source>
        <dbReference type="ARBA" id="ARBA00023136"/>
    </source>
</evidence>
<accession>A0A1W0X464</accession>
<comment type="caution">
    <text evidence="6">The sequence shown here is derived from an EMBL/GenBank/DDBJ whole genome shotgun (WGS) entry which is preliminary data.</text>
</comment>
<dbReference type="OrthoDB" id="3936150at2759"/>
<reference evidence="7" key="1">
    <citation type="submission" date="2017-01" db="EMBL/GenBank/DDBJ databases">
        <title>Comparative genomics of anhydrobiosis in the tardigrade Hypsibius dujardini.</title>
        <authorList>
            <person name="Yoshida Y."/>
            <person name="Koutsovoulos G."/>
            <person name="Laetsch D."/>
            <person name="Stevens L."/>
            <person name="Kumar S."/>
            <person name="Horikawa D."/>
            <person name="Ishino K."/>
            <person name="Komine S."/>
            <person name="Tomita M."/>
            <person name="Blaxter M."/>
            <person name="Arakawa K."/>
        </authorList>
    </citation>
    <scope>NUCLEOTIDE SEQUENCE [LARGE SCALE GENOMIC DNA]</scope>
    <source>
        <strain evidence="7">Z151</strain>
    </source>
</reference>
<name>A0A1W0X464_HYPEX</name>
<dbReference type="AlphaFoldDB" id="A0A1W0X464"/>
<dbReference type="InterPro" id="IPR036259">
    <property type="entry name" value="MFS_trans_sf"/>
</dbReference>
<gene>
    <name evidence="6" type="ORF">BV898_03782</name>
</gene>
<evidence type="ECO:0000256" key="5">
    <source>
        <dbReference type="SAM" id="Phobius"/>
    </source>
</evidence>
<dbReference type="SUPFAM" id="SSF103473">
    <property type="entry name" value="MFS general substrate transporter"/>
    <property type="match status" value="1"/>
</dbReference>
<evidence type="ECO:0000313" key="6">
    <source>
        <dbReference type="EMBL" id="OQV22279.1"/>
    </source>
</evidence>
<dbReference type="EMBL" id="MTYJ01000018">
    <property type="protein sequence ID" value="OQV22279.1"/>
    <property type="molecule type" value="Genomic_DNA"/>
</dbReference>
<organism evidence="6 7">
    <name type="scientific">Hypsibius exemplaris</name>
    <name type="common">Freshwater tardigrade</name>
    <dbReference type="NCBI Taxonomy" id="2072580"/>
    <lineage>
        <taxon>Eukaryota</taxon>
        <taxon>Metazoa</taxon>
        <taxon>Ecdysozoa</taxon>
        <taxon>Tardigrada</taxon>
        <taxon>Eutardigrada</taxon>
        <taxon>Parachela</taxon>
        <taxon>Hypsibioidea</taxon>
        <taxon>Hypsibiidae</taxon>
        <taxon>Hypsibius</taxon>
    </lineage>
</organism>
<evidence type="ECO:0000256" key="1">
    <source>
        <dbReference type="ARBA" id="ARBA00004141"/>
    </source>
</evidence>
<feature type="transmembrane region" description="Helical" evidence="5">
    <location>
        <begin position="100"/>
        <end position="117"/>
    </location>
</feature>
<dbReference type="Proteomes" id="UP000192578">
    <property type="component" value="Unassembled WGS sequence"/>
</dbReference>
<sequence>MTWEMEHELLSVGTFFKEKRDKRTFYTIVDCFRTPRLRRVSLCMMYIWFSCAIGYYGLFLSIDRLVPNLALNVFINGALELIPCLISIFVVPRYGRKQPMIVFNFLGGFACILSCLVRGNTRPSAMGRTALTLIGRLSLTGSACSFFIWAAELYPTVMRGNGIGVCMFALRLGGVLAPQLLALGPYTFREFPVTVLGIIALGGVVAAYPLPETINVNLPDTLPEAENFGCKEAELRKSRDGLSLSSLTSVRMSHLSSQ</sequence>
<dbReference type="Pfam" id="PF00083">
    <property type="entry name" value="Sugar_tr"/>
    <property type="match status" value="1"/>
</dbReference>
<evidence type="ECO:0000256" key="2">
    <source>
        <dbReference type="ARBA" id="ARBA00022692"/>
    </source>
</evidence>
<dbReference type="Gene3D" id="1.20.1250.20">
    <property type="entry name" value="MFS general substrate transporter like domains"/>
    <property type="match status" value="1"/>
</dbReference>
<keyword evidence="3 5" id="KW-1133">Transmembrane helix</keyword>
<proteinExistence type="predicted"/>
<feature type="transmembrane region" description="Helical" evidence="5">
    <location>
        <begin position="45"/>
        <end position="62"/>
    </location>
</feature>
<keyword evidence="7" id="KW-1185">Reference proteome</keyword>
<keyword evidence="2 5" id="KW-0812">Transmembrane</keyword>
<keyword evidence="4 5" id="KW-0472">Membrane</keyword>
<feature type="transmembrane region" description="Helical" evidence="5">
    <location>
        <begin position="69"/>
        <end position="94"/>
    </location>
</feature>
<feature type="transmembrane region" description="Helical" evidence="5">
    <location>
        <begin position="191"/>
        <end position="210"/>
    </location>
</feature>
<feature type="transmembrane region" description="Helical" evidence="5">
    <location>
        <begin position="162"/>
        <end position="184"/>
    </location>
</feature>
<evidence type="ECO:0000313" key="7">
    <source>
        <dbReference type="Proteomes" id="UP000192578"/>
    </source>
</evidence>
<dbReference type="InterPro" id="IPR005828">
    <property type="entry name" value="MFS_sugar_transport-like"/>
</dbReference>
<dbReference type="PANTHER" id="PTHR24064">
    <property type="entry name" value="SOLUTE CARRIER FAMILY 22 MEMBER"/>
    <property type="match status" value="1"/>
</dbReference>
<dbReference type="GO" id="GO:0022857">
    <property type="term" value="F:transmembrane transporter activity"/>
    <property type="evidence" value="ECO:0007669"/>
    <property type="project" value="InterPro"/>
</dbReference>
<dbReference type="GO" id="GO:0016020">
    <property type="term" value="C:membrane"/>
    <property type="evidence" value="ECO:0007669"/>
    <property type="project" value="UniProtKB-SubCell"/>
</dbReference>
<feature type="transmembrane region" description="Helical" evidence="5">
    <location>
        <begin position="129"/>
        <end position="150"/>
    </location>
</feature>
<protein>
    <submittedName>
        <fullName evidence="6">Solute carrier family 22 member 1</fullName>
    </submittedName>
</protein>